<dbReference type="EMBL" id="JAATEP010000109">
    <property type="protein sequence ID" value="NJP98794.1"/>
    <property type="molecule type" value="Genomic_DNA"/>
</dbReference>
<evidence type="ECO:0000256" key="1">
    <source>
        <dbReference type="SAM" id="Phobius"/>
    </source>
</evidence>
<name>A0ABX1BSD9_9ACTN</name>
<dbReference type="Proteomes" id="UP000696294">
    <property type="component" value="Unassembled WGS sequence"/>
</dbReference>
<proteinExistence type="predicted"/>
<protein>
    <submittedName>
        <fullName evidence="2">Uncharacterized protein</fullName>
    </submittedName>
</protein>
<accession>A0ABX1BSD9</accession>
<feature type="transmembrane region" description="Helical" evidence="1">
    <location>
        <begin position="7"/>
        <end position="25"/>
    </location>
</feature>
<keyword evidence="1" id="KW-0472">Membrane</keyword>
<comment type="caution">
    <text evidence="2">The sequence shown here is derived from an EMBL/GenBank/DDBJ whole genome shotgun (WGS) entry which is preliminary data.</text>
</comment>
<keyword evidence="1" id="KW-0812">Transmembrane</keyword>
<organism evidence="2 3">
    <name type="scientific">Nonomuraea composti</name>
    <dbReference type="NCBI Taxonomy" id="2720023"/>
    <lineage>
        <taxon>Bacteria</taxon>
        <taxon>Bacillati</taxon>
        <taxon>Actinomycetota</taxon>
        <taxon>Actinomycetes</taxon>
        <taxon>Streptosporangiales</taxon>
        <taxon>Streptosporangiaceae</taxon>
        <taxon>Nonomuraea</taxon>
    </lineage>
</organism>
<keyword evidence="3" id="KW-1185">Reference proteome</keyword>
<evidence type="ECO:0000313" key="3">
    <source>
        <dbReference type="Proteomes" id="UP000696294"/>
    </source>
</evidence>
<evidence type="ECO:0000313" key="2">
    <source>
        <dbReference type="EMBL" id="NJP98794.1"/>
    </source>
</evidence>
<dbReference type="RefSeq" id="WP_168022089.1">
    <property type="nucleotide sequence ID" value="NZ_JAATEP010000109.1"/>
</dbReference>
<sequence length="59" mass="5942">MLSERTLLTFLCAIIATAIITGLMLADGATWPNALIVGLGAGGGTLIGVTSLISKSKQP</sequence>
<keyword evidence="1" id="KW-1133">Transmembrane helix</keyword>
<reference evidence="2 3" key="1">
    <citation type="submission" date="2020-03" db="EMBL/GenBank/DDBJ databases">
        <title>WGS of actinomycetes isolated from Thailand.</title>
        <authorList>
            <person name="Thawai C."/>
        </authorList>
    </citation>
    <scope>NUCLEOTIDE SEQUENCE [LARGE SCALE GENOMIC DNA]</scope>
    <source>
        <strain evidence="2 3">FMUSA5-5</strain>
    </source>
</reference>
<gene>
    <name evidence="2" type="ORF">HCN51_56850</name>
</gene>
<feature type="transmembrane region" description="Helical" evidence="1">
    <location>
        <begin position="31"/>
        <end position="53"/>
    </location>
</feature>